<dbReference type="Proteomes" id="UP001501563">
    <property type="component" value="Unassembled WGS sequence"/>
</dbReference>
<feature type="transmembrane region" description="Helical" evidence="2">
    <location>
        <begin position="122"/>
        <end position="142"/>
    </location>
</feature>
<evidence type="ECO:0000313" key="3">
    <source>
        <dbReference type="EMBL" id="GAA3867869.1"/>
    </source>
</evidence>
<dbReference type="RefSeq" id="WP_345549290.1">
    <property type="nucleotide sequence ID" value="NZ_BAAAZA010000008.1"/>
</dbReference>
<comment type="caution">
    <text evidence="3">The sequence shown here is derived from an EMBL/GenBank/DDBJ whole genome shotgun (WGS) entry which is preliminary data.</text>
</comment>
<name>A0ABP7K7G7_9ACTN</name>
<evidence type="ECO:0000256" key="1">
    <source>
        <dbReference type="SAM" id="MobiDB-lite"/>
    </source>
</evidence>
<feature type="transmembrane region" description="Helical" evidence="2">
    <location>
        <begin position="68"/>
        <end position="88"/>
    </location>
</feature>
<gene>
    <name evidence="3" type="ORF">GCM10022207_35700</name>
</gene>
<accession>A0ABP7K7G7</accession>
<proteinExistence type="predicted"/>
<reference evidence="4" key="1">
    <citation type="journal article" date="2019" name="Int. J. Syst. Evol. Microbiol.">
        <title>The Global Catalogue of Microorganisms (GCM) 10K type strain sequencing project: providing services to taxonomists for standard genome sequencing and annotation.</title>
        <authorList>
            <consortium name="The Broad Institute Genomics Platform"/>
            <consortium name="The Broad Institute Genome Sequencing Center for Infectious Disease"/>
            <person name="Wu L."/>
            <person name="Ma J."/>
        </authorList>
    </citation>
    <scope>NUCLEOTIDE SEQUENCE [LARGE SCALE GENOMIC DNA]</scope>
    <source>
        <strain evidence="4">JCM 16578</strain>
    </source>
</reference>
<evidence type="ECO:0000313" key="4">
    <source>
        <dbReference type="Proteomes" id="UP001501563"/>
    </source>
</evidence>
<feature type="transmembrane region" description="Helical" evidence="2">
    <location>
        <begin position="37"/>
        <end position="56"/>
    </location>
</feature>
<feature type="region of interest" description="Disordered" evidence="1">
    <location>
        <begin position="1"/>
        <end position="28"/>
    </location>
</feature>
<keyword evidence="2" id="KW-0472">Membrane</keyword>
<sequence>MAHAAPVPGTSRTPATKPRGTVTTHRPPEVFEPRTHAMARIVGPIALGLVYGYWAAAIRRAGGPITGWNVLFGFVCVIVFAALCIGLLRVAPRLSRGPHALAWAVFAGIAFGFLYSQTGHSVLRSIGISLAVAVATLVFDYYRYYVHQEPLGEHWAKR</sequence>
<keyword evidence="2" id="KW-0812">Transmembrane</keyword>
<dbReference type="EMBL" id="BAAAZA010000008">
    <property type="protein sequence ID" value="GAA3867869.1"/>
    <property type="molecule type" value="Genomic_DNA"/>
</dbReference>
<keyword evidence="4" id="KW-1185">Reference proteome</keyword>
<protein>
    <recommendedName>
        <fullName evidence="5">Integral membrane protein</fullName>
    </recommendedName>
</protein>
<organism evidence="3 4">
    <name type="scientific">Streptomyces lannensis</name>
    <dbReference type="NCBI Taxonomy" id="766498"/>
    <lineage>
        <taxon>Bacteria</taxon>
        <taxon>Bacillati</taxon>
        <taxon>Actinomycetota</taxon>
        <taxon>Actinomycetes</taxon>
        <taxon>Kitasatosporales</taxon>
        <taxon>Streptomycetaceae</taxon>
        <taxon>Streptomyces</taxon>
    </lineage>
</organism>
<evidence type="ECO:0008006" key="5">
    <source>
        <dbReference type="Google" id="ProtNLM"/>
    </source>
</evidence>
<keyword evidence="2" id="KW-1133">Transmembrane helix</keyword>
<evidence type="ECO:0000256" key="2">
    <source>
        <dbReference type="SAM" id="Phobius"/>
    </source>
</evidence>
<feature type="transmembrane region" description="Helical" evidence="2">
    <location>
        <begin position="100"/>
        <end position="116"/>
    </location>
</feature>